<keyword evidence="1" id="KW-1133">Transmembrane helix</keyword>
<dbReference type="InterPro" id="IPR026265">
    <property type="entry name" value="LptC"/>
</dbReference>
<proteinExistence type="predicted"/>
<keyword evidence="3" id="KW-1185">Reference proteome</keyword>
<dbReference type="RefSeq" id="WP_115938197.1">
    <property type="nucleotide sequence ID" value="NZ_QRDW01000010.1"/>
</dbReference>
<name>A0A3D9H9P0_9PROT</name>
<evidence type="ECO:0000313" key="3">
    <source>
        <dbReference type="Proteomes" id="UP000256845"/>
    </source>
</evidence>
<dbReference type="OrthoDB" id="8441710at2"/>
<dbReference type="InterPro" id="IPR010664">
    <property type="entry name" value="LipoPS_assembly_LptC-rel"/>
</dbReference>
<organism evidence="2 3">
    <name type="scientific">Aestuariispira insulae</name>
    <dbReference type="NCBI Taxonomy" id="1461337"/>
    <lineage>
        <taxon>Bacteria</taxon>
        <taxon>Pseudomonadati</taxon>
        <taxon>Pseudomonadota</taxon>
        <taxon>Alphaproteobacteria</taxon>
        <taxon>Rhodospirillales</taxon>
        <taxon>Kiloniellaceae</taxon>
        <taxon>Aestuariispira</taxon>
    </lineage>
</organism>
<reference evidence="2 3" key="1">
    <citation type="submission" date="2018-07" db="EMBL/GenBank/DDBJ databases">
        <title>Genomic Encyclopedia of Type Strains, Phase III (KMG-III): the genomes of soil and plant-associated and newly described type strains.</title>
        <authorList>
            <person name="Whitman W."/>
        </authorList>
    </citation>
    <scope>NUCLEOTIDE SEQUENCE [LARGE SCALE GENOMIC DNA]</scope>
    <source>
        <strain evidence="2 3">CECT 8488</strain>
    </source>
</reference>
<dbReference type="Proteomes" id="UP000256845">
    <property type="component" value="Unassembled WGS sequence"/>
</dbReference>
<dbReference type="EMBL" id="QRDW01000010">
    <property type="protein sequence ID" value="RED46198.1"/>
    <property type="molecule type" value="Genomic_DNA"/>
</dbReference>
<dbReference type="GO" id="GO:0015221">
    <property type="term" value="F:lipopolysaccharide transmembrane transporter activity"/>
    <property type="evidence" value="ECO:0007669"/>
    <property type="project" value="InterPro"/>
</dbReference>
<sequence length="223" mass="24085">MALADQEIEKKAIKGASIPFARREAKLNRMHGRVVGGLKLILPTIALAMIVAVIAWPLLEEQTQASLGPSIGDRQFADNIQITDASYAGIGDADSPFSLTASHAVQEDPDQPLVSLTEPKGDIFWADDDWYAITAPNGQLNQETGTLELSGGVNAFQDKGYEFQTESMVIDIRGRSGYGVEPVVGQGPDIYLTGEGFRVYNMGERVEIMGKSKLIIRSVKSGS</sequence>
<comment type="caution">
    <text evidence="2">The sequence shown here is derived from an EMBL/GenBank/DDBJ whole genome shotgun (WGS) entry which is preliminary data.</text>
</comment>
<protein>
    <submittedName>
        <fullName evidence="2">Lipopolysaccharide export system protein LptC</fullName>
    </submittedName>
</protein>
<dbReference type="Pfam" id="PF06835">
    <property type="entry name" value="LptC"/>
    <property type="match status" value="1"/>
</dbReference>
<accession>A0A3D9H9P0</accession>
<keyword evidence="1" id="KW-0812">Transmembrane</keyword>
<dbReference type="AlphaFoldDB" id="A0A3D9H9P0"/>
<dbReference type="Gene3D" id="2.60.450.10">
    <property type="entry name" value="Lipopolysaccharide (LPS) transport protein A like domain"/>
    <property type="match status" value="1"/>
</dbReference>
<keyword evidence="1" id="KW-0472">Membrane</keyword>
<gene>
    <name evidence="2" type="ORF">DFP90_110108</name>
</gene>
<evidence type="ECO:0000256" key="1">
    <source>
        <dbReference type="SAM" id="Phobius"/>
    </source>
</evidence>
<dbReference type="GO" id="GO:0005886">
    <property type="term" value="C:plasma membrane"/>
    <property type="evidence" value="ECO:0007669"/>
    <property type="project" value="InterPro"/>
</dbReference>
<dbReference type="NCBIfam" id="TIGR04409">
    <property type="entry name" value="LptC_YrbK"/>
    <property type="match status" value="1"/>
</dbReference>
<evidence type="ECO:0000313" key="2">
    <source>
        <dbReference type="EMBL" id="RED46198.1"/>
    </source>
</evidence>
<feature type="transmembrane region" description="Helical" evidence="1">
    <location>
        <begin position="40"/>
        <end position="59"/>
    </location>
</feature>